<feature type="binding site" evidence="9">
    <location>
        <position position="410"/>
    </location>
    <ligand>
        <name>Mg(2+)</name>
        <dbReference type="ChEBI" id="CHEBI:18420"/>
        <label>1</label>
    </ligand>
</feature>
<evidence type="ECO:0000256" key="12">
    <source>
        <dbReference type="RuleBase" id="RU362131"/>
    </source>
</evidence>
<evidence type="ECO:0000256" key="3">
    <source>
        <dbReference type="ARBA" id="ARBA00022723"/>
    </source>
</evidence>
<comment type="similarity">
    <text evidence="2 11">Belongs to the RecA family.</text>
</comment>
<keyword evidence="5" id="KW-0378">Hydrolase</keyword>
<reference evidence="17 18" key="1">
    <citation type="submission" date="2017-09" db="EMBL/GenBank/DDBJ databases">
        <title>WGS assembly of Aquilegia coerulea Goldsmith.</title>
        <authorList>
            <person name="Hodges S."/>
            <person name="Kramer E."/>
            <person name="Nordborg M."/>
            <person name="Tomkins J."/>
            <person name="Borevitz J."/>
            <person name="Derieg N."/>
            <person name="Yan J."/>
            <person name="Mihaltcheva S."/>
            <person name="Hayes R.D."/>
            <person name="Rokhsar D."/>
        </authorList>
    </citation>
    <scope>NUCLEOTIDE SEQUENCE [LARGE SCALE GENOMIC DNA]</scope>
    <source>
        <strain evidence="18">cv. Goldsmith</strain>
    </source>
</reference>
<dbReference type="InterPro" id="IPR004808">
    <property type="entry name" value="AP_endonuc_1"/>
</dbReference>
<dbReference type="GO" id="GO:0016787">
    <property type="term" value="F:hydrolase activity"/>
    <property type="evidence" value="ECO:0007669"/>
    <property type="project" value="UniProtKB-KW"/>
</dbReference>
<dbReference type="GO" id="GO:0006281">
    <property type="term" value="P:DNA repair"/>
    <property type="evidence" value="ECO:0007669"/>
    <property type="project" value="UniProtKB-KW"/>
</dbReference>
<dbReference type="InterPro" id="IPR020588">
    <property type="entry name" value="RecA_ATP-bd"/>
</dbReference>
<gene>
    <name evidence="17" type="ORF">AQUCO_00600197v1</name>
</gene>
<dbReference type="PROSITE" id="PS50800">
    <property type="entry name" value="SAP"/>
    <property type="match status" value="1"/>
</dbReference>
<dbReference type="GO" id="GO:0046872">
    <property type="term" value="F:metal ion binding"/>
    <property type="evidence" value="ECO:0007669"/>
    <property type="project" value="UniProtKB-KW"/>
</dbReference>
<feature type="non-terminal residue" evidence="17">
    <location>
        <position position="1"/>
    </location>
</feature>
<keyword evidence="3 9" id="KW-0479">Metal-binding</keyword>
<dbReference type="InterPro" id="IPR003034">
    <property type="entry name" value="SAP_dom"/>
</dbReference>
<dbReference type="GO" id="GO:0004519">
    <property type="term" value="F:endonuclease activity"/>
    <property type="evidence" value="ECO:0007669"/>
    <property type="project" value="InterPro"/>
</dbReference>
<dbReference type="Pfam" id="PF00154">
    <property type="entry name" value="RecA_N"/>
    <property type="match status" value="1"/>
</dbReference>
<dbReference type="InterPro" id="IPR036691">
    <property type="entry name" value="Endo/exonu/phosph_ase_sf"/>
</dbReference>
<sequence>ASHLMNLLPLHRSSLFCLTRIAVVALAPRNLRLKASIMVGSARLLSSNKKRVFEENVEVESSQVIKIETCGDLQAMTVQQLRTMSKQVRISARGSKHELVSALKCFLDNEKDAQNIPMTSKMGTDDLKNTTSTSDAVKSSGKKAKQLTSGDKAQNLNLVAEVLTVQQRKTRGKPPTDDNANSVVDSENLKTATKPSPTKRKGSSQVEKEDGASTERVGFFQSSSEPWTILAHKKPQQGWIPYNPKTMRPPPLDDGTKFVKLISWNVNGLRALLKLDSFSAFAQREDFDILCLQETKLQERDVEKIKECLLDGYDNSFWTCSVSKLGYSGTAIISRVKPISVRYGLGILDHDSEGRLVTLEFDTFYLISGYVPNSGDGLKRLTYRVTQWDPSLANYMKELEKSKPVILTGDLNCVHQEIDIFNPAYGKTDAINSKHIYSRPLSSVVDIISEYQCDKPHDNEKAMEKDAALRFAISQVASEFGKESMLSLQRFFGLRYSPIVSTGSLKLDLALGVGGLPKGRIVEIYGPESSGKTTLAFHIIKEAQKNGGYCAFLDAENALDPLLAESSGVNTDNLLIARPNSAENLLSIAHTLARSGAVEVIVVDSVAALASQRELDVGIDGHCREVQSRLMTQALRKISSTLCQSKTLLVFLNQVRTRPPKGFGRGTEITCGGNALEFYSAVRMKIARKGLIQKEDEIAGLSVCVQIVKNKLAPVMTNADLEIIYGRGFAYEAEVLEMACQQGVISKRESGYCIEGEILKDKYEAERYLAEYHEIRETVVKILRSQLFDKR</sequence>
<keyword evidence="12" id="KW-0234">DNA repair</keyword>
<evidence type="ECO:0000256" key="13">
    <source>
        <dbReference type="SAM" id="MobiDB-lite"/>
    </source>
</evidence>
<evidence type="ECO:0000259" key="15">
    <source>
        <dbReference type="PROSITE" id="PS50163"/>
    </source>
</evidence>
<feature type="binding site" evidence="9">
    <location>
        <position position="412"/>
    </location>
    <ligand>
        <name>Mg(2+)</name>
        <dbReference type="ChEBI" id="CHEBI:18420"/>
        <label>1</label>
    </ligand>
</feature>
<dbReference type="GO" id="GO:0006310">
    <property type="term" value="P:DNA recombination"/>
    <property type="evidence" value="ECO:0007669"/>
    <property type="project" value="UniProtKB-KW"/>
</dbReference>
<dbReference type="NCBIfam" id="TIGR02012">
    <property type="entry name" value="tigrfam_recA"/>
    <property type="match status" value="1"/>
</dbReference>
<proteinExistence type="inferred from homology"/>
<keyword evidence="9" id="KW-0464">Manganese</keyword>
<evidence type="ECO:0000256" key="9">
    <source>
        <dbReference type="PIRSR" id="PIRSR604808-2"/>
    </source>
</evidence>
<keyword evidence="6 11" id="KW-0067">ATP-binding</keyword>
<evidence type="ECO:0000256" key="11">
    <source>
        <dbReference type="RuleBase" id="RU003422"/>
    </source>
</evidence>
<dbReference type="InterPro" id="IPR013765">
    <property type="entry name" value="DNA_recomb/repair_RecA"/>
</dbReference>
<evidence type="ECO:0000256" key="10">
    <source>
        <dbReference type="PIRSR" id="PIRSR604808-3"/>
    </source>
</evidence>
<dbReference type="InterPro" id="IPR036361">
    <property type="entry name" value="SAP_dom_sf"/>
</dbReference>
<protein>
    <recommendedName>
        <fullName evidence="12">DNA-(apurinic or apyrimidinic site) endonuclease</fullName>
        <ecNumber evidence="12">3.1.-.-</ecNumber>
    </recommendedName>
</protein>
<dbReference type="PROSITE" id="PS50162">
    <property type="entry name" value="RECA_2"/>
    <property type="match status" value="1"/>
</dbReference>
<dbReference type="EMBL" id="KZ305023">
    <property type="protein sequence ID" value="PIA57294.1"/>
    <property type="molecule type" value="Genomic_DNA"/>
</dbReference>
<evidence type="ECO:0000259" key="16">
    <source>
        <dbReference type="PROSITE" id="PS50800"/>
    </source>
</evidence>
<comment type="similarity">
    <text evidence="1 12">Belongs to the DNA repair enzymes AP/ExoA family.</text>
</comment>
<dbReference type="PANTHER" id="PTHR45900:SF4">
    <property type="entry name" value="DNA REPAIR PROTEIN RECA HOMOLOG 2, MITOCHONDRIAL"/>
    <property type="match status" value="1"/>
</dbReference>
<dbReference type="Gene3D" id="3.60.10.10">
    <property type="entry name" value="Endonuclease/exonuclease/phosphatase"/>
    <property type="match status" value="1"/>
</dbReference>
<evidence type="ECO:0000313" key="18">
    <source>
        <dbReference type="Proteomes" id="UP000230069"/>
    </source>
</evidence>
<dbReference type="SUPFAM" id="SSF68906">
    <property type="entry name" value="SAP domain"/>
    <property type="match status" value="1"/>
</dbReference>
<feature type="site" description="Transition state stabilizer" evidence="10">
    <location>
        <position position="412"/>
    </location>
</feature>
<evidence type="ECO:0000256" key="6">
    <source>
        <dbReference type="ARBA" id="ARBA00022840"/>
    </source>
</evidence>
<feature type="domain" description="SAP" evidence="16">
    <location>
        <begin position="73"/>
        <end position="107"/>
    </location>
</feature>
<dbReference type="PROSITE" id="PS51435">
    <property type="entry name" value="AP_NUCLEASE_F1_4"/>
    <property type="match status" value="1"/>
</dbReference>
<dbReference type="InterPro" id="IPR020587">
    <property type="entry name" value="RecA_monomer-monomer_interface"/>
</dbReference>
<feature type="domain" description="RecA family profile 1" evidence="14">
    <location>
        <begin position="496"/>
        <end position="655"/>
    </location>
</feature>
<feature type="region of interest" description="Disordered" evidence="13">
    <location>
        <begin position="116"/>
        <end position="150"/>
    </location>
</feature>
<dbReference type="InterPro" id="IPR049428">
    <property type="entry name" value="RecA-like_N"/>
</dbReference>
<evidence type="ECO:0000256" key="7">
    <source>
        <dbReference type="ARBA" id="ARBA00022842"/>
    </source>
</evidence>
<dbReference type="Proteomes" id="UP000230069">
    <property type="component" value="Unassembled WGS sequence"/>
</dbReference>
<evidence type="ECO:0000256" key="4">
    <source>
        <dbReference type="ARBA" id="ARBA00022741"/>
    </source>
</evidence>
<dbReference type="SUPFAM" id="SSF56219">
    <property type="entry name" value="DNase I-like"/>
    <property type="match status" value="1"/>
</dbReference>
<dbReference type="Pfam" id="PF03372">
    <property type="entry name" value="Exo_endo_phos"/>
    <property type="match status" value="1"/>
</dbReference>
<dbReference type="SUPFAM" id="SSF52540">
    <property type="entry name" value="P-loop containing nucleoside triphosphate hydrolases"/>
    <property type="match status" value="1"/>
</dbReference>
<dbReference type="GO" id="GO:0003697">
    <property type="term" value="F:single-stranded DNA binding"/>
    <property type="evidence" value="ECO:0007669"/>
    <property type="project" value="InterPro"/>
</dbReference>
<feature type="compositionally biased region" description="Polar residues" evidence="13">
    <location>
        <begin position="178"/>
        <end position="196"/>
    </location>
</feature>
<feature type="domain" description="RecA family profile 2" evidence="15">
    <location>
        <begin position="663"/>
        <end position="734"/>
    </location>
</feature>
<dbReference type="InterPro" id="IPR020847">
    <property type="entry name" value="AP_endonuclease_F1_BS"/>
</dbReference>
<feature type="binding site" evidence="9">
    <location>
        <position position="265"/>
    </location>
    <ligand>
        <name>Mg(2+)</name>
        <dbReference type="ChEBI" id="CHEBI:18420"/>
        <label>1</label>
    </ligand>
</feature>
<name>A0A2G5ENG1_AQUCA</name>
<dbReference type="PROSITE" id="PS00726">
    <property type="entry name" value="AP_NUCLEASE_F1_1"/>
    <property type="match status" value="1"/>
</dbReference>
<dbReference type="GO" id="GO:0140664">
    <property type="term" value="F:ATP-dependent DNA damage sensor activity"/>
    <property type="evidence" value="ECO:0007669"/>
    <property type="project" value="InterPro"/>
</dbReference>
<dbReference type="AlphaFoldDB" id="A0A2G5ENG1"/>
<dbReference type="GO" id="GO:0005524">
    <property type="term" value="F:ATP binding"/>
    <property type="evidence" value="ECO:0007669"/>
    <property type="project" value="UniProtKB-KW"/>
</dbReference>
<evidence type="ECO:0000256" key="8">
    <source>
        <dbReference type="ARBA" id="ARBA00023172"/>
    </source>
</evidence>
<evidence type="ECO:0000256" key="1">
    <source>
        <dbReference type="ARBA" id="ARBA00007092"/>
    </source>
</evidence>
<keyword evidence="12" id="KW-0227">DNA damage</keyword>
<dbReference type="PRINTS" id="PR00142">
    <property type="entry name" value="RECA"/>
</dbReference>
<organism evidence="17 18">
    <name type="scientific">Aquilegia coerulea</name>
    <name type="common">Rocky mountain columbine</name>
    <dbReference type="NCBI Taxonomy" id="218851"/>
    <lineage>
        <taxon>Eukaryota</taxon>
        <taxon>Viridiplantae</taxon>
        <taxon>Streptophyta</taxon>
        <taxon>Embryophyta</taxon>
        <taxon>Tracheophyta</taxon>
        <taxon>Spermatophyta</taxon>
        <taxon>Magnoliopsida</taxon>
        <taxon>Ranunculales</taxon>
        <taxon>Ranunculaceae</taxon>
        <taxon>Thalictroideae</taxon>
        <taxon>Aquilegia</taxon>
    </lineage>
</organism>
<comment type="cofactor">
    <cofactor evidence="9 12">
        <name>Mg(2+)</name>
        <dbReference type="ChEBI" id="CHEBI:18420"/>
    </cofactor>
    <cofactor evidence="9 12">
        <name>Mn(2+)</name>
        <dbReference type="ChEBI" id="CHEBI:29035"/>
    </cofactor>
    <text evidence="9 12">Probably binds two magnesium or manganese ions per subunit.</text>
</comment>
<dbReference type="EC" id="3.1.-.-" evidence="12"/>
<evidence type="ECO:0000259" key="14">
    <source>
        <dbReference type="PROSITE" id="PS50162"/>
    </source>
</evidence>
<dbReference type="PANTHER" id="PTHR45900">
    <property type="entry name" value="RECA"/>
    <property type="match status" value="1"/>
</dbReference>
<evidence type="ECO:0000256" key="2">
    <source>
        <dbReference type="ARBA" id="ARBA00009391"/>
    </source>
</evidence>
<keyword evidence="4 11" id="KW-0547">Nucleotide-binding</keyword>
<dbReference type="CDD" id="cd00983">
    <property type="entry name" value="RecA"/>
    <property type="match status" value="1"/>
</dbReference>
<keyword evidence="7 9" id="KW-0460">Magnesium</keyword>
<dbReference type="PROSITE" id="PS50163">
    <property type="entry name" value="RECA_3"/>
    <property type="match status" value="1"/>
</dbReference>
<feature type="binding site" evidence="9">
    <location>
        <position position="294"/>
    </location>
    <ligand>
        <name>Mg(2+)</name>
        <dbReference type="ChEBI" id="CHEBI:18420"/>
        <label>1</label>
    </ligand>
</feature>
<dbReference type="InterPro" id="IPR005135">
    <property type="entry name" value="Endo/exonuclease/phosphatase"/>
</dbReference>
<keyword evidence="18" id="KW-1185">Reference proteome</keyword>
<dbReference type="InterPro" id="IPR027417">
    <property type="entry name" value="P-loop_NTPase"/>
</dbReference>
<dbReference type="CDD" id="cd09087">
    <property type="entry name" value="Ape1-like_AP-endo"/>
    <property type="match status" value="1"/>
</dbReference>
<dbReference type="InterPro" id="IPR003593">
    <property type="entry name" value="AAA+_ATPase"/>
</dbReference>
<evidence type="ECO:0000256" key="5">
    <source>
        <dbReference type="ARBA" id="ARBA00022801"/>
    </source>
</evidence>
<dbReference type="NCBIfam" id="TIGR00633">
    <property type="entry name" value="xth"/>
    <property type="match status" value="1"/>
</dbReference>
<keyword evidence="8" id="KW-0233">DNA recombination</keyword>
<feature type="region of interest" description="Disordered" evidence="13">
    <location>
        <begin position="165"/>
        <end position="216"/>
    </location>
</feature>
<dbReference type="SMART" id="SM00382">
    <property type="entry name" value="AAA"/>
    <property type="match status" value="1"/>
</dbReference>
<dbReference type="Gene3D" id="3.40.50.300">
    <property type="entry name" value="P-loop containing nucleotide triphosphate hydrolases"/>
    <property type="match status" value="1"/>
</dbReference>
<accession>A0A2G5ENG1</accession>
<evidence type="ECO:0000313" key="17">
    <source>
        <dbReference type="EMBL" id="PIA57294.1"/>
    </source>
</evidence>
<dbReference type="OrthoDB" id="498125at2759"/>